<dbReference type="InterPro" id="IPR015424">
    <property type="entry name" value="PyrdxlP-dep_Trfase"/>
</dbReference>
<evidence type="ECO:0000256" key="1">
    <source>
        <dbReference type="ARBA" id="ARBA00022898"/>
    </source>
</evidence>
<feature type="domain" description="Aminotransferase class V" evidence="2">
    <location>
        <begin position="47"/>
        <end position="233"/>
    </location>
</feature>
<dbReference type="InterPro" id="IPR015421">
    <property type="entry name" value="PyrdxlP-dep_Trfase_major"/>
</dbReference>
<dbReference type="EMBL" id="JAPFQL010000047">
    <property type="protein sequence ID" value="MDC5697934.1"/>
    <property type="molecule type" value="Genomic_DNA"/>
</dbReference>
<dbReference type="Proteomes" id="UP001150259">
    <property type="component" value="Unassembled WGS sequence"/>
</dbReference>
<dbReference type="InterPro" id="IPR015422">
    <property type="entry name" value="PyrdxlP-dep_Trfase_small"/>
</dbReference>
<comment type="caution">
    <text evidence="3">The sequence shown here is derived from an EMBL/GenBank/DDBJ whole genome shotgun (WGS) entry which is preliminary data.</text>
</comment>
<keyword evidence="4" id="KW-1185">Reference proteome</keyword>
<gene>
    <name evidence="3" type="ORF">OO014_11740</name>
</gene>
<name>A0ABT5GI50_9MICO</name>
<keyword evidence="1" id="KW-0663">Pyridoxal phosphate</keyword>
<protein>
    <submittedName>
        <fullName evidence="3">Aminotransferase class V-fold PLP-dependent enzyme</fullName>
    </submittedName>
</protein>
<dbReference type="Gene3D" id="3.90.1150.10">
    <property type="entry name" value="Aspartate Aminotransferase, domain 1"/>
    <property type="match status" value="1"/>
</dbReference>
<dbReference type="InterPro" id="IPR000192">
    <property type="entry name" value="Aminotrans_V_dom"/>
</dbReference>
<evidence type="ECO:0000259" key="2">
    <source>
        <dbReference type="Pfam" id="PF00266"/>
    </source>
</evidence>
<keyword evidence="3" id="KW-0808">Transferase</keyword>
<dbReference type="PANTHER" id="PTHR43092">
    <property type="entry name" value="L-CYSTEINE DESULFHYDRASE"/>
    <property type="match status" value="1"/>
</dbReference>
<proteinExistence type="predicted"/>
<dbReference type="RefSeq" id="WP_272462508.1">
    <property type="nucleotide sequence ID" value="NZ_JAPFQL010000047.1"/>
</dbReference>
<evidence type="ECO:0000313" key="3">
    <source>
        <dbReference type="EMBL" id="MDC5697934.1"/>
    </source>
</evidence>
<dbReference type="PANTHER" id="PTHR43092:SF2">
    <property type="entry name" value="HERCYNYLCYSTEINE SULFOXIDE LYASE"/>
    <property type="match status" value="1"/>
</dbReference>
<dbReference type="SUPFAM" id="SSF53383">
    <property type="entry name" value="PLP-dependent transferases"/>
    <property type="match status" value="1"/>
</dbReference>
<accession>A0ABT5GI50</accession>
<dbReference type="Pfam" id="PF00266">
    <property type="entry name" value="Aminotran_5"/>
    <property type="match status" value="1"/>
</dbReference>
<evidence type="ECO:0000313" key="4">
    <source>
        <dbReference type="Proteomes" id="UP001150259"/>
    </source>
</evidence>
<dbReference type="Gene3D" id="3.40.640.10">
    <property type="entry name" value="Type I PLP-dependent aspartate aminotransferase-like (Major domain)"/>
    <property type="match status" value="1"/>
</dbReference>
<sequence>MRADIAELFELDPGLTHLNHGAFGAVPRVVREAQDRARARIEAAPMRAFRDELPSAIAAAREHAATFVGVSVDSAALVRNVSEGVAVVLQALSIGRGDDVVMSNHGYPTAAMAVEARGGSTREATFGLGASTAEIVAAFTEALTPETRLVVIDQITSGTAVVLPVAEVVAAVAPVPVLVDAAHAPGALPGLDVESLGAAYWVGNLHKWAFAPRSSALLWVEPGRHEDVRPLVTSWSHGKPFPASFDLQGTVDHSAWLALPDAIAFWKHLGGWDNITRNAELLRGGARHVATALGTEPEPSGIPSAPCMTLVPLPEGVAATPEGAEALWQQLYAAGFLVPAGSFDGRGYLRLAAQAYNDEDDYARLADALVGRV</sequence>
<keyword evidence="3" id="KW-0032">Aminotransferase</keyword>
<organism evidence="3 4">
    <name type="scientific">Intrasporangium calvum</name>
    <dbReference type="NCBI Taxonomy" id="53358"/>
    <lineage>
        <taxon>Bacteria</taxon>
        <taxon>Bacillati</taxon>
        <taxon>Actinomycetota</taxon>
        <taxon>Actinomycetes</taxon>
        <taxon>Micrococcales</taxon>
        <taxon>Intrasporangiaceae</taxon>
        <taxon>Intrasporangium</taxon>
    </lineage>
</organism>
<dbReference type="GO" id="GO:0008483">
    <property type="term" value="F:transaminase activity"/>
    <property type="evidence" value="ECO:0007669"/>
    <property type="project" value="UniProtKB-KW"/>
</dbReference>
<reference evidence="3 4" key="1">
    <citation type="submission" date="2022-11" db="EMBL/GenBank/DDBJ databases">
        <title>Anaerobic phenanthrene biodegradation by a DNRA strain PheN6.</title>
        <authorList>
            <person name="Zhang Z."/>
        </authorList>
    </citation>
    <scope>NUCLEOTIDE SEQUENCE [LARGE SCALE GENOMIC DNA]</scope>
    <source>
        <strain evidence="3 4">PheN6</strain>
    </source>
</reference>